<evidence type="ECO:0000313" key="2">
    <source>
        <dbReference type="Proteomes" id="UP001515100"/>
    </source>
</evidence>
<keyword evidence="2" id="KW-1185">Reference proteome</keyword>
<sequence length="188" mass="19907">MAMMLMTIPELAAVIDSVDQLTACVSECLGGAVITSEGLRETGHAALGVRFLALSEADQVEFLATVAELRAAAARHLVDGCDIIRLAAVDAAGRMHVALVFDQFFVVTISGGWCGVMNVEAPLTREDLVELLPVVVEDSRVLTVQRYESSGWAAVRLLPATESSGAVEGAIADEWSRMVCEMAGLGSR</sequence>
<protein>
    <submittedName>
        <fullName evidence="1">Uncharacterized protein</fullName>
    </submittedName>
</protein>
<name>A0A641AII0_9ACTN</name>
<accession>A0A641AII0</accession>
<evidence type="ECO:0000313" key="1">
    <source>
        <dbReference type="EMBL" id="KAA1374677.1"/>
    </source>
</evidence>
<organism evidence="1 2">
    <name type="scientific">Aeromicrobium fastidiosum</name>
    <dbReference type="NCBI Taxonomy" id="52699"/>
    <lineage>
        <taxon>Bacteria</taxon>
        <taxon>Bacillati</taxon>
        <taxon>Actinomycetota</taxon>
        <taxon>Actinomycetes</taxon>
        <taxon>Propionibacteriales</taxon>
        <taxon>Nocardioidaceae</taxon>
        <taxon>Aeromicrobium</taxon>
    </lineage>
</organism>
<gene>
    <name evidence="1" type="ORF">ESP62_014895</name>
</gene>
<comment type="caution">
    <text evidence="1">The sequence shown here is derived from an EMBL/GenBank/DDBJ whole genome shotgun (WGS) entry which is preliminary data.</text>
</comment>
<dbReference type="RefSeq" id="WP_129185689.1">
    <property type="nucleotide sequence ID" value="NZ_JAGIOG010000001.1"/>
</dbReference>
<dbReference type="Proteomes" id="UP001515100">
    <property type="component" value="Unassembled WGS sequence"/>
</dbReference>
<dbReference type="EMBL" id="SDPP02000004">
    <property type="protein sequence ID" value="KAA1374677.1"/>
    <property type="molecule type" value="Genomic_DNA"/>
</dbReference>
<dbReference type="AlphaFoldDB" id="A0A641AII0"/>
<proteinExistence type="predicted"/>
<reference evidence="1" key="1">
    <citation type="submission" date="2019-09" db="EMBL/GenBank/DDBJ databases">
        <authorList>
            <person name="Li J."/>
        </authorList>
    </citation>
    <scope>NUCLEOTIDE SEQUENCE [LARGE SCALE GENOMIC DNA]</scope>
    <source>
        <strain evidence="1">NRBC 14897</strain>
    </source>
</reference>